<accession>A0A4R6EDC2</accession>
<dbReference type="EMBL" id="SNVV01000003">
    <property type="protein sequence ID" value="TDN55744.1"/>
    <property type="molecule type" value="Genomic_DNA"/>
</dbReference>
<reference evidence="1 2" key="1">
    <citation type="submission" date="2019-03" db="EMBL/GenBank/DDBJ databases">
        <title>Genomic Encyclopedia of Type Strains, Phase IV (KMG-IV): sequencing the most valuable type-strain genomes for metagenomic binning, comparative biology and taxonomic classification.</title>
        <authorList>
            <person name="Goeker M."/>
        </authorList>
    </citation>
    <scope>NUCLEOTIDE SEQUENCE [LARGE SCALE GENOMIC DNA]</scope>
    <source>
        <strain evidence="1 2">DSM 12121</strain>
    </source>
</reference>
<evidence type="ECO:0000313" key="2">
    <source>
        <dbReference type="Proteomes" id="UP000295129"/>
    </source>
</evidence>
<organism evidence="1 2">
    <name type="scientific">Azoarcus indigens</name>
    <dbReference type="NCBI Taxonomy" id="29545"/>
    <lineage>
        <taxon>Bacteria</taxon>
        <taxon>Pseudomonadati</taxon>
        <taxon>Pseudomonadota</taxon>
        <taxon>Betaproteobacteria</taxon>
        <taxon>Rhodocyclales</taxon>
        <taxon>Zoogloeaceae</taxon>
        <taxon>Azoarcus</taxon>
    </lineage>
</organism>
<name>A0A4R6EDC2_9RHOO</name>
<keyword evidence="2" id="KW-1185">Reference proteome</keyword>
<comment type="caution">
    <text evidence="1">The sequence shown here is derived from an EMBL/GenBank/DDBJ whole genome shotgun (WGS) entry which is preliminary data.</text>
</comment>
<dbReference type="AlphaFoldDB" id="A0A4R6EDC2"/>
<evidence type="ECO:0000313" key="1">
    <source>
        <dbReference type="EMBL" id="TDN55744.1"/>
    </source>
</evidence>
<proteinExistence type="predicted"/>
<protein>
    <submittedName>
        <fullName evidence="1">Type II secretion system protein C (GspC)</fullName>
    </submittedName>
</protein>
<dbReference type="Proteomes" id="UP000295129">
    <property type="component" value="Unassembled WGS sequence"/>
</dbReference>
<sequence>MDKERAMACAAHALGFAAVAAGVLPWGERLLQPVPPLPPAVQAAERHDPAGGALAGWFGGGAGVDVAVQGIIQREGKAVALLVVGDAPPRAYEAGEQLSPGWSLAEVSGAGVLIRGGGGSLRIAAPVIPEPAGQGLRRLP</sequence>
<gene>
    <name evidence="1" type="ORF">C7389_10376</name>
</gene>